<sequence>MSRKLSGAENRKKAKERKKQSHLSSTFLSSWLKENINEDESNNEPAGESAASLSASEEPTVSGTTEELLSCEIPVNCSEGESVLFDLNLNVDDPGTWPENLTDTQRCFIVSKLMNKLVNEPDLSNTYTDGRKLSNDWFHEVLPNGEKINRLWLMLGKAMNSLYCLPCKLFAHTQSESKSSLVRREGFTNWKKVGERLSEHENSLNHKNCFCSWKNLEASLGKRGIDKDLQDEIEKEESHWKAVLHSVVDVILHLAKQGSPLRGSNETLEFSDPRSGKFLNTIELVPHYHPPLREHILRHRKGQVTYFSSKIQNEFLEIISNKIREQIMEEVKEAKYYAVMFDCTPDVSHLEQMSQVLRYVRVVENFPEITERFIDFFTVSDKTGIALSEEILKKIEQEGLDIKNCRGQSYDNGANMAGKYQGVQARISESNPLAKFVPCAAHTLNLVGVNAATAVHEVAGYFGTVNCLYTYFSASTNRWEVLLKYSPLALRKESDTRWSSRREAVTVVHKHLDKIVEVLNHLALDAVSSPETKSGAVSLLKSIQTFEFVAFTCFWQKTFKKIDIVSKMLQKEDIAIDVACNLLKGLTAQIKDCRDTIGNEVLEEAKQSCLALNVDPSFKEVRNRKKKRFFDEKCEDESTEISQHKKFKLALLQVNDRIEAELERRFQSMQKVNEMFGFLSPKQLTTLDNKTLKEKATTLANLYRDDLDKDELSVEIESFKYSVIGSDNLAGSESKKSKLNSTALDFLNYLYTTGLHENYSNLTTALRIYLTLPVSVASNERSFSKLKIIKNYLRNLTKQDRLSNLAVIYIEHEKASKISYDDVIKTFAAKKRKIKLK</sequence>
<accession>A0A4Y2GP33</accession>
<name>A0A4Y2GP33_ARAVE</name>
<dbReference type="InterPro" id="IPR025398">
    <property type="entry name" value="DUF4371"/>
</dbReference>
<dbReference type="AlphaFoldDB" id="A0A4Y2GP33"/>
<dbReference type="SUPFAM" id="SSF53098">
    <property type="entry name" value="Ribonuclease H-like"/>
    <property type="match status" value="1"/>
</dbReference>
<proteinExistence type="predicted"/>
<evidence type="ECO:0000313" key="3">
    <source>
        <dbReference type="EMBL" id="GBM55692.1"/>
    </source>
</evidence>
<dbReference type="PANTHER" id="PTHR45749">
    <property type="match status" value="1"/>
</dbReference>
<dbReference type="SMART" id="SM00597">
    <property type="entry name" value="ZnF_TTF"/>
    <property type="match status" value="1"/>
</dbReference>
<dbReference type="InterPro" id="IPR008906">
    <property type="entry name" value="HATC_C_dom"/>
</dbReference>
<dbReference type="GO" id="GO:0046983">
    <property type="term" value="F:protein dimerization activity"/>
    <property type="evidence" value="ECO:0007669"/>
    <property type="project" value="InterPro"/>
</dbReference>
<dbReference type="Proteomes" id="UP000499080">
    <property type="component" value="Unassembled WGS sequence"/>
</dbReference>
<feature type="region of interest" description="Disordered" evidence="1">
    <location>
        <begin position="1"/>
        <end position="65"/>
    </location>
</feature>
<dbReference type="Pfam" id="PF05699">
    <property type="entry name" value="Dimer_Tnp_hAT"/>
    <property type="match status" value="1"/>
</dbReference>
<keyword evidence="4" id="KW-1185">Reference proteome</keyword>
<dbReference type="EMBL" id="BGPR01001514">
    <property type="protein sequence ID" value="GBM55692.1"/>
    <property type="molecule type" value="Genomic_DNA"/>
</dbReference>
<feature type="domain" description="TTF-type" evidence="2">
    <location>
        <begin position="129"/>
        <end position="227"/>
    </location>
</feature>
<comment type="caution">
    <text evidence="3">The sequence shown here is derived from an EMBL/GenBank/DDBJ whole genome shotgun (WGS) entry which is preliminary data.</text>
</comment>
<gene>
    <name evidence="3" type="primary">ZMYM1_59</name>
    <name evidence="3" type="ORF">AVEN_196594_1</name>
</gene>
<evidence type="ECO:0000313" key="4">
    <source>
        <dbReference type="Proteomes" id="UP000499080"/>
    </source>
</evidence>
<feature type="compositionally biased region" description="Basic residues" evidence="1">
    <location>
        <begin position="12"/>
        <end position="21"/>
    </location>
</feature>
<protein>
    <submittedName>
        <fullName evidence="3">Zinc finger MYM-type protein 1</fullName>
    </submittedName>
</protein>
<dbReference type="InterPro" id="IPR006580">
    <property type="entry name" value="Znf_TTF"/>
</dbReference>
<evidence type="ECO:0000256" key="1">
    <source>
        <dbReference type="SAM" id="MobiDB-lite"/>
    </source>
</evidence>
<evidence type="ECO:0000259" key="2">
    <source>
        <dbReference type="SMART" id="SM00597"/>
    </source>
</evidence>
<dbReference type="PANTHER" id="PTHR45749:SF35">
    <property type="entry name" value="AC-LIKE TRANSPOSASE-RELATED"/>
    <property type="match status" value="1"/>
</dbReference>
<reference evidence="3 4" key="1">
    <citation type="journal article" date="2019" name="Sci. Rep.">
        <title>Orb-weaving spider Araneus ventricosus genome elucidates the spidroin gene catalogue.</title>
        <authorList>
            <person name="Kono N."/>
            <person name="Nakamura H."/>
            <person name="Ohtoshi R."/>
            <person name="Moran D.A.P."/>
            <person name="Shinohara A."/>
            <person name="Yoshida Y."/>
            <person name="Fujiwara M."/>
            <person name="Mori M."/>
            <person name="Tomita M."/>
            <person name="Arakawa K."/>
        </authorList>
    </citation>
    <scope>NUCLEOTIDE SEQUENCE [LARGE SCALE GENOMIC DNA]</scope>
</reference>
<feature type="compositionally biased region" description="Low complexity" evidence="1">
    <location>
        <begin position="44"/>
        <end position="58"/>
    </location>
</feature>
<dbReference type="Pfam" id="PF14291">
    <property type="entry name" value="DUF4371"/>
    <property type="match status" value="1"/>
</dbReference>
<dbReference type="InterPro" id="IPR012337">
    <property type="entry name" value="RNaseH-like_sf"/>
</dbReference>
<dbReference type="OrthoDB" id="6759200at2759"/>
<organism evidence="3 4">
    <name type="scientific">Araneus ventricosus</name>
    <name type="common">Orbweaver spider</name>
    <name type="synonym">Epeira ventricosa</name>
    <dbReference type="NCBI Taxonomy" id="182803"/>
    <lineage>
        <taxon>Eukaryota</taxon>
        <taxon>Metazoa</taxon>
        <taxon>Ecdysozoa</taxon>
        <taxon>Arthropoda</taxon>
        <taxon>Chelicerata</taxon>
        <taxon>Arachnida</taxon>
        <taxon>Araneae</taxon>
        <taxon>Araneomorphae</taxon>
        <taxon>Entelegynae</taxon>
        <taxon>Araneoidea</taxon>
        <taxon>Araneidae</taxon>
        <taxon>Araneus</taxon>
    </lineage>
</organism>